<name>A0A7K3VXH9_9ACTN</name>
<evidence type="ECO:0000313" key="5">
    <source>
        <dbReference type="Proteomes" id="UP000470246"/>
    </source>
</evidence>
<dbReference type="InterPro" id="IPR029058">
    <property type="entry name" value="AB_hydrolase_fold"/>
</dbReference>
<sequence>MREDIEFRTEDGVTLRGWHYRPQTDGDGRAPLVVMSHGFSATKEMYLDDFAEHFAAGGLGVLVYDNRNIGASDGGPRGELDPWQQIRDYRTAITWAQTQPWTDPARIGIWGSSYSGGHVLVVAALDRRVKAVVSQVPLVSGLANARRLIRADAFAGLRQMFDADRAARYDGKDPAMIQVAWSEQPDEPCALPTEDSHDFFLGPILERATTWQNEVTLRSVEMFTEYEPGAYIGQIAPTPLMMVVAAQDHLTVADLTLEYYERARHPKELLVLPVGHFDAYTGESFQRSAPAQLRWFQQHLT</sequence>
<dbReference type="RefSeq" id="WP_163480258.1">
    <property type="nucleotide sequence ID" value="NZ_JAAGWF010000005.1"/>
</dbReference>
<proteinExistence type="inferred from homology"/>
<dbReference type="EMBL" id="JAAGWF010000005">
    <property type="protein sequence ID" value="NEK57068.1"/>
    <property type="molecule type" value="Genomic_DNA"/>
</dbReference>
<accession>A0A7K3VXH9</accession>
<dbReference type="PANTHER" id="PTHR22946">
    <property type="entry name" value="DIENELACTONE HYDROLASE DOMAIN-CONTAINING PROTEIN-RELATED"/>
    <property type="match status" value="1"/>
</dbReference>
<dbReference type="Gene3D" id="3.40.50.1820">
    <property type="entry name" value="alpha/beta hydrolase"/>
    <property type="match status" value="1"/>
</dbReference>
<evidence type="ECO:0000256" key="1">
    <source>
        <dbReference type="ARBA" id="ARBA00008645"/>
    </source>
</evidence>
<organism evidence="4 5">
    <name type="scientific">Geodermatophilus sabuli</name>
    <dbReference type="NCBI Taxonomy" id="1564158"/>
    <lineage>
        <taxon>Bacteria</taxon>
        <taxon>Bacillati</taxon>
        <taxon>Actinomycetota</taxon>
        <taxon>Actinomycetes</taxon>
        <taxon>Geodermatophilales</taxon>
        <taxon>Geodermatophilaceae</taxon>
        <taxon>Geodermatophilus</taxon>
    </lineage>
</organism>
<evidence type="ECO:0000256" key="2">
    <source>
        <dbReference type="ARBA" id="ARBA00022801"/>
    </source>
</evidence>
<feature type="domain" description="Xaa-Pro dipeptidyl-peptidase-like" evidence="3">
    <location>
        <begin position="11"/>
        <end position="277"/>
    </location>
</feature>
<comment type="similarity">
    <text evidence="1">Belongs to the AB hydrolase superfamily.</text>
</comment>
<comment type="caution">
    <text evidence="4">The sequence shown here is derived from an EMBL/GenBank/DDBJ whole genome shotgun (WGS) entry which is preliminary data.</text>
</comment>
<evidence type="ECO:0000259" key="3">
    <source>
        <dbReference type="Pfam" id="PF02129"/>
    </source>
</evidence>
<gene>
    <name evidence="4" type="ORF">GCU56_04170</name>
</gene>
<dbReference type="AlphaFoldDB" id="A0A7K3VXH9"/>
<dbReference type="Pfam" id="PF02129">
    <property type="entry name" value="Peptidase_S15"/>
    <property type="match status" value="1"/>
</dbReference>
<protein>
    <submittedName>
        <fullName evidence="4">Alpha/beta hydrolase</fullName>
    </submittedName>
</protein>
<dbReference type="InterPro" id="IPR000383">
    <property type="entry name" value="Xaa-Pro-like_dom"/>
</dbReference>
<dbReference type="Gene3D" id="1.10.10.800">
    <property type="match status" value="1"/>
</dbReference>
<evidence type="ECO:0000313" key="4">
    <source>
        <dbReference type="EMBL" id="NEK57068.1"/>
    </source>
</evidence>
<reference evidence="4 5" key="1">
    <citation type="submission" date="2020-02" db="EMBL/GenBank/DDBJ databases">
        <title>Geodermatophilus sabuli CPCC 205279 I12A-02694.</title>
        <authorList>
            <person name="Jiang Z."/>
        </authorList>
    </citation>
    <scope>NUCLEOTIDE SEQUENCE [LARGE SCALE GENOMIC DNA]</scope>
    <source>
        <strain evidence="4 5">I12A-02694</strain>
    </source>
</reference>
<keyword evidence="2 4" id="KW-0378">Hydrolase</keyword>
<dbReference type="InterPro" id="IPR050261">
    <property type="entry name" value="FrsA_esterase"/>
</dbReference>
<dbReference type="Proteomes" id="UP000470246">
    <property type="component" value="Unassembled WGS sequence"/>
</dbReference>
<dbReference type="GO" id="GO:0052689">
    <property type="term" value="F:carboxylic ester hydrolase activity"/>
    <property type="evidence" value="ECO:0007669"/>
    <property type="project" value="UniProtKB-ARBA"/>
</dbReference>
<dbReference type="PANTHER" id="PTHR22946:SF9">
    <property type="entry name" value="POLYKETIDE TRANSFERASE AF380"/>
    <property type="match status" value="1"/>
</dbReference>
<keyword evidence="5" id="KW-1185">Reference proteome</keyword>
<dbReference type="SUPFAM" id="SSF53474">
    <property type="entry name" value="alpha/beta-Hydrolases"/>
    <property type="match status" value="1"/>
</dbReference>